<dbReference type="Proteomes" id="UP001519460">
    <property type="component" value="Unassembled WGS sequence"/>
</dbReference>
<name>A0ABD0JUR1_9CAEN</name>
<gene>
    <name evidence="1" type="ORF">BaRGS_00030130</name>
</gene>
<evidence type="ECO:0000313" key="2">
    <source>
        <dbReference type="Proteomes" id="UP001519460"/>
    </source>
</evidence>
<feature type="non-terminal residue" evidence="1">
    <location>
        <position position="50"/>
    </location>
</feature>
<proteinExistence type="predicted"/>
<dbReference type="AlphaFoldDB" id="A0ABD0JUR1"/>
<dbReference type="EMBL" id="JACVVK020000321">
    <property type="protein sequence ID" value="KAK7478598.1"/>
    <property type="molecule type" value="Genomic_DNA"/>
</dbReference>
<protein>
    <submittedName>
        <fullName evidence="1">Uncharacterized protein</fullName>
    </submittedName>
</protein>
<comment type="caution">
    <text evidence="1">The sequence shown here is derived from an EMBL/GenBank/DDBJ whole genome shotgun (WGS) entry which is preliminary data.</text>
</comment>
<keyword evidence="2" id="KW-1185">Reference proteome</keyword>
<sequence>MEWYGEGKEVMFTHCSTSTAELTFAPLHLFLTHTETFLYTYLTRRWRPLH</sequence>
<accession>A0ABD0JUR1</accession>
<evidence type="ECO:0000313" key="1">
    <source>
        <dbReference type="EMBL" id="KAK7478598.1"/>
    </source>
</evidence>
<reference evidence="1 2" key="1">
    <citation type="journal article" date="2023" name="Sci. Data">
        <title>Genome assembly of the Korean intertidal mud-creeper Batillaria attramentaria.</title>
        <authorList>
            <person name="Patra A.K."/>
            <person name="Ho P.T."/>
            <person name="Jun S."/>
            <person name="Lee S.J."/>
            <person name="Kim Y."/>
            <person name="Won Y.J."/>
        </authorList>
    </citation>
    <scope>NUCLEOTIDE SEQUENCE [LARGE SCALE GENOMIC DNA]</scope>
    <source>
        <strain evidence="1">Wonlab-2016</strain>
    </source>
</reference>
<organism evidence="1 2">
    <name type="scientific">Batillaria attramentaria</name>
    <dbReference type="NCBI Taxonomy" id="370345"/>
    <lineage>
        <taxon>Eukaryota</taxon>
        <taxon>Metazoa</taxon>
        <taxon>Spiralia</taxon>
        <taxon>Lophotrochozoa</taxon>
        <taxon>Mollusca</taxon>
        <taxon>Gastropoda</taxon>
        <taxon>Caenogastropoda</taxon>
        <taxon>Sorbeoconcha</taxon>
        <taxon>Cerithioidea</taxon>
        <taxon>Batillariidae</taxon>
        <taxon>Batillaria</taxon>
    </lineage>
</organism>